<evidence type="ECO:0000256" key="1">
    <source>
        <dbReference type="ARBA" id="ARBA00004202"/>
    </source>
</evidence>
<dbReference type="SMART" id="SM00382">
    <property type="entry name" value="AAA"/>
    <property type="match status" value="2"/>
</dbReference>
<dbReference type="AlphaFoldDB" id="C8VYC2"/>
<dbReference type="Pfam" id="PF00005">
    <property type="entry name" value="ABC_tran"/>
    <property type="match status" value="2"/>
</dbReference>
<dbReference type="EMBL" id="CP001720">
    <property type="protein sequence ID" value="ACV62803.1"/>
    <property type="molecule type" value="Genomic_DNA"/>
</dbReference>
<dbReference type="InterPro" id="IPR017871">
    <property type="entry name" value="ABC_transporter-like_CS"/>
</dbReference>
<dbReference type="OrthoDB" id="501320at2"/>
<dbReference type="NCBIfam" id="NF010167">
    <property type="entry name" value="PRK13648.1"/>
    <property type="match status" value="2"/>
</dbReference>
<evidence type="ECO:0000256" key="3">
    <source>
        <dbReference type="ARBA" id="ARBA00022448"/>
    </source>
</evidence>
<evidence type="ECO:0000256" key="2">
    <source>
        <dbReference type="ARBA" id="ARBA00005417"/>
    </source>
</evidence>
<dbReference type="Gene3D" id="3.40.50.300">
    <property type="entry name" value="P-loop containing nucleotide triphosphate hydrolases"/>
    <property type="match status" value="2"/>
</dbReference>
<evidence type="ECO:0000256" key="7">
    <source>
        <dbReference type="ARBA" id="ARBA00022967"/>
    </source>
</evidence>
<reference evidence="10 11" key="1">
    <citation type="journal article" date="2009" name="Stand. Genomic Sci.">
        <title>Complete genome sequence of Desulfotomaculum acetoxidans type strain (5575).</title>
        <authorList>
            <person name="Spring S."/>
            <person name="Lapidus A."/>
            <person name="Schroder M."/>
            <person name="Gleim D."/>
            <person name="Sims D."/>
            <person name="Meincke L."/>
            <person name="Glavina Del Rio T."/>
            <person name="Tice H."/>
            <person name="Copeland A."/>
            <person name="Cheng J.F."/>
            <person name="Lucas S."/>
            <person name="Chen F."/>
            <person name="Nolan M."/>
            <person name="Bruce D."/>
            <person name="Goodwin L."/>
            <person name="Pitluck S."/>
            <person name="Ivanova N."/>
            <person name="Mavromatis K."/>
            <person name="Mikhailova N."/>
            <person name="Pati A."/>
            <person name="Chen A."/>
            <person name="Palaniappan K."/>
            <person name="Land M."/>
            <person name="Hauser L."/>
            <person name="Chang Y.J."/>
            <person name="Jeffries C.D."/>
            <person name="Chain P."/>
            <person name="Saunders E."/>
            <person name="Brettin T."/>
            <person name="Detter J.C."/>
            <person name="Goker M."/>
            <person name="Bristow J."/>
            <person name="Eisen J.A."/>
            <person name="Markowitz V."/>
            <person name="Hugenholtz P."/>
            <person name="Kyrpides N.C."/>
            <person name="Klenk H.P."/>
            <person name="Han C."/>
        </authorList>
    </citation>
    <scope>NUCLEOTIDE SEQUENCE [LARGE SCALE GENOMIC DNA]</scope>
    <source>
        <strain evidence="11">ATCC 49208 / DSM 771 / VKM B-1644</strain>
    </source>
</reference>
<keyword evidence="8" id="KW-0472">Membrane</keyword>
<dbReference type="SUPFAM" id="SSF52540">
    <property type="entry name" value="P-loop containing nucleoside triphosphate hydrolases"/>
    <property type="match status" value="2"/>
</dbReference>
<dbReference type="Proteomes" id="UP000002217">
    <property type="component" value="Chromosome"/>
</dbReference>
<dbReference type="KEGG" id="dae:Dtox_1967"/>
<evidence type="ECO:0000256" key="4">
    <source>
        <dbReference type="ARBA" id="ARBA00022475"/>
    </source>
</evidence>
<protein>
    <submittedName>
        <fullName evidence="10">ABC transporter related</fullName>
    </submittedName>
</protein>
<keyword evidence="4" id="KW-1003">Cell membrane</keyword>
<dbReference type="GO" id="GO:0042626">
    <property type="term" value="F:ATPase-coupled transmembrane transporter activity"/>
    <property type="evidence" value="ECO:0007669"/>
    <property type="project" value="TreeGrafter"/>
</dbReference>
<evidence type="ECO:0000313" key="10">
    <source>
        <dbReference type="EMBL" id="ACV62803.1"/>
    </source>
</evidence>
<organism evidence="10 11">
    <name type="scientific">Desulfofarcimen acetoxidans (strain ATCC 49208 / DSM 771 / KCTC 5769 / VKM B-1644 / 5575)</name>
    <name type="common">Desulfotomaculum acetoxidans</name>
    <dbReference type="NCBI Taxonomy" id="485916"/>
    <lineage>
        <taxon>Bacteria</taxon>
        <taxon>Bacillati</taxon>
        <taxon>Bacillota</taxon>
        <taxon>Clostridia</taxon>
        <taxon>Eubacteriales</taxon>
        <taxon>Peptococcaceae</taxon>
        <taxon>Desulfofarcimen</taxon>
    </lineage>
</organism>
<proteinExistence type="inferred from homology"/>
<accession>C8VYC2</accession>
<dbReference type="RefSeq" id="WP_015757508.1">
    <property type="nucleotide sequence ID" value="NC_013216.1"/>
</dbReference>
<keyword evidence="11" id="KW-1185">Reference proteome</keyword>
<comment type="similarity">
    <text evidence="2">Belongs to the ABC transporter superfamily.</text>
</comment>
<sequence>MIRIEKLIFFYADDRKPALNGIDLEIEDGEFVLITGSSGSGKSSLARCLNGLIPHFYGGRLGGRVEVSGMDVSTHAPNKMATCVGMVFQDPENQLVTADVEREIAFGMENLSLPRHEMAKRLEEVLDTVGIAALRKRQLHELSGGEKQKVAIASVLVLKPEILVLDEPTSELDPQGAEDVLSTVQRLNDELGITVILVEHRLERVVHLADRLIVMEQGQIIADGTPERVMEKQYVSICRAGVGIPPLIRLVHELKERGMEIKGVPLTVKEGRQLLKGIFEDSTYSPPPAADRPESASPVIETENLWYAYNPPYAALKGVDLSIGRGEFVAIMGRNAAGKSTLVKHFIGLLRPSRGKVRVNGLDTMQTSVASLARHVGYVFQNPNDHLFAETVEEEVATALKGLGFSDVEGRVREWLDRFDLLSYAKQYPRFLSGGEKQRVALATVLSVQPQVLILDEPTRGMDQKLKDYLMRLLCDYQSKGNTVIIVTHDVEMVAEYAQRVILLGEGKVIVDGDKRQVLSQALLFSPQINRVFQGFARLGVPQDILTTGEVLQLLQH</sequence>
<dbReference type="GO" id="GO:0005524">
    <property type="term" value="F:ATP binding"/>
    <property type="evidence" value="ECO:0007669"/>
    <property type="project" value="UniProtKB-KW"/>
</dbReference>
<dbReference type="GO" id="GO:0043190">
    <property type="term" value="C:ATP-binding cassette (ABC) transporter complex"/>
    <property type="evidence" value="ECO:0007669"/>
    <property type="project" value="TreeGrafter"/>
</dbReference>
<dbReference type="InterPro" id="IPR050095">
    <property type="entry name" value="ECF_ABC_transporter_ATP-bd"/>
</dbReference>
<evidence type="ECO:0000256" key="5">
    <source>
        <dbReference type="ARBA" id="ARBA00022741"/>
    </source>
</evidence>
<gene>
    <name evidence="10" type="ordered locus">Dtox_1967</name>
</gene>
<feature type="domain" description="ABC transporter" evidence="9">
    <location>
        <begin position="300"/>
        <end position="531"/>
    </location>
</feature>
<dbReference type="PROSITE" id="PS50893">
    <property type="entry name" value="ABC_TRANSPORTER_2"/>
    <property type="match status" value="2"/>
</dbReference>
<keyword evidence="5" id="KW-0547">Nucleotide-binding</keyword>
<feature type="domain" description="ABC transporter" evidence="9">
    <location>
        <begin position="2"/>
        <end position="242"/>
    </location>
</feature>
<evidence type="ECO:0000256" key="6">
    <source>
        <dbReference type="ARBA" id="ARBA00022840"/>
    </source>
</evidence>
<dbReference type="GO" id="GO:0016887">
    <property type="term" value="F:ATP hydrolysis activity"/>
    <property type="evidence" value="ECO:0007669"/>
    <property type="project" value="InterPro"/>
</dbReference>
<dbReference type="eggNOG" id="COG0488">
    <property type="taxonomic scope" value="Bacteria"/>
</dbReference>
<dbReference type="CDD" id="cd03225">
    <property type="entry name" value="ABC_cobalt_CbiO_domain1"/>
    <property type="match status" value="2"/>
</dbReference>
<name>C8VYC2_DESAS</name>
<dbReference type="FunFam" id="3.40.50.300:FF:000224">
    <property type="entry name" value="Energy-coupling factor transporter ATP-binding protein EcfA"/>
    <property type="match status" value="2"/>
</dbReference>
<dbReference type="InterPro" id="IPR003439">
    <property type="entry name" value="ABC_transporter-like_ATP-bd"/>
</dbReference>
<keyword evidence="6" id="KW-0067">ATP-binding</keyword>
<keyword evidence="3" id="KW-0813">Transport</keyword>
<evidence type="ECO:0000256" key="8">
    <source>
        <dbReference type="ARBA" id="ARBA00023136"/>
    </source>
</evidence>
<dbReference type="HOGENOM" id="CLU_000604_86_7_9"/>
<keyword evidence="7" id="KW-1278">Translocase</keyword>
<evidence type="ECO:0000259" key="9">
    <source>
        <dbReference type="PROSITE" id="PS50893"/>
    </source>
</evidence>
<evidence type="ECO:0000313" key="11">
    <source>
        <dbReference type="Proteomes" id="UP000002217"/>
    </source>
</evidence>
<dbReference type="PANTHER" id="PTHR43553">
    <property type="entry name" value="HEAVY METAL TRANSPORTER"/>
    <property type="match status" value="1"/>
</dbReference>
<dbReference type="InterPro" id="IPR027417">
    <property type="entry name" value="P-loop_NTPase"/>
</dbReference>
<dbReference type="PROSITE" id="PS00211">
    <property type="entry name" value="ABC_TRANSPORTER_1"/>
    <property type="match status" value="2"/>
</dbReference>
<dbReference type="InterPro" id="IPR003593">
    <property type="entry name" value="AAA+_ATPase"/>
</dbReference>
<dbReference type="InterPro" id="IPR015856">
    <property type="entry name" value="ABC_transpr_CbiO/EcfA_su"/>
</dbReference>
<comment type="subcellular location">
    <subcellularLocation>
        <location evidence="1">Cell membrane</location>
        <topology evidence="1">Peripheral membrane protein</topology>
    </subcellularLocation>
</comment>
<dbReference type="STRING" id="485916.Dtox_1967"/>